<evidence type="ECO:0000256" key="2">
    <source>
        <dbReference type="ARBA" id="ARBA00022857"/>
    </source>
</evidence>
<dbReference type="AlphaFoldDB" id="A0AAD7E6P4"/>
<dbReference type="Gene3D" id="3.40.50.720">
    <property type="entry name" value="NAD(P)-binding Rossmann-like Domain"/>
    <property type="match status" value="1"/>
</dbReference>
<dbReference type="InterPro" id="IPR008030">
    <property type="entry name" value="NmrA-like"/>
</dbReference>
<evidence type="ECO:0000313" key="5">
    <source>
        <dbReference type="Proteomes" id="UP001218218"/>
    </source>
</evidence>
<name>A0AAD7E6P4_9AGAR</name>
<keyword evidence="2" id="KW-0521">NADP</keyword>
<dbReference type="GO" id="GO:0005634">
    <property type="term" value="C:nucleus"/>
    <property type="evidence" value="ECO:0007669"/>
    <property type="project" value="TreeGrafter"/>
</dbReference>
<proteinExistence type="inferred from homology"/>
<gene>
    <name evidence="4" type="ORF">DFH08DRAFT_997626</name>
</gene>
<dbReference type="EMBL" id="JARIHO010000151">
    <property type="protein sequence ID" value="KAJ7300821.1"/>
    <property type="molecule type" value="Genomic_DNA"/>
</dbReference>
<dbReference type="CDD" id="cd05251">
    <property type="entry name" value="NmrA_like_SDR_a"/>
    <property type="match status" value="1"/>
</dbReference>
<accession>A0AAD7E6P4</accession>
<evidence type="ECO:0000259" key="3">
    <source>
        <dbReference type="Pfam" id="PF05368"/>
    </source>
</evidence>
<evidence type="ECO:0000256" key="1">
    <source>
        <dbReference type="ARBA" id="ARBA00006328"/>
    </source>
</evidence>
<comment type="caution">
    <text evidence="4">The sequence shown here is derived from an EMBL/GenBank/DDBJ whole genome shotgun (WGS) entry which is preliminary data.</text>
</comment>
<sequence length="367" mass="40715">MSTSTHSKSHKKLILVIGATGAQGQAVIDALLAPDAEGRPSSYAIRALTRDPTNAFSQELAKRSGVEVVQGSFMDFESVARALEGAYGAWVNTDGFTVGEAAEIYAGMRIYEVAKRVPSLRHYVWSNLPYVLKNGGFNPDYAADHMNAKGRVGEWLNAQPSGLGEELTWSQVTTGPYMETLNAGLFGPLNVREDGTVVFAAPLKDGHVPFIALKDLGWWARYTFDHRAETSGRDLNINSESVYWDDLVNTFTKVTGLPAVYKRLSIEEYFSVFEAEKLDAPLASEKRRGDGEGSKTVGDNFKAFLRVWRDDIVDKDMEWIRSVHPGTYTLERWMRETGYDGKAGSVLKNTLEGKMEFGYRKEVASLL</sequence>
<feature type="domain" description="NmrA-like" evidence="3">
    <location>
        <begin position="11"/>
        <end position="271"/>
    </location>
</feature>
<protein>
    <submittedName>
        <fullName evidence="4">NAD(P)-binding protein</fullName>
    </submittedName>
</protein>
<dbReference type="InterPro" id="IPR036291">
    <property type="entry name" value="NAD(P)-bd_dom_sf"/>
</dbReference>
<dbReference type="PANTHER" id="PTHR42748:SF14">
    <property type="entry name" value="SNOAL-LIKE DOMAIN-CONTAINING PROTEIN"/>
    <property type="match status" value="1"/>
</dbReference>
<dbReference type="Proteomes" id="UP001218218">
    <property type="component" value="Unassembled WGS sequence"/>
</dbReference>
<dbReference type="SUPFAM" id="SSF51735">
    <property type="entry name" value="NAD(P)-binding Rossmann-fold domains"/>
    <property type="match status" value="1"/>
</dbReference>
<dbReference type="Gene3D" id="3.90.25.10">
    <property type="entry name" value="UDP-galactose 4-epimerase, domain 1"/>
    <property type="match status" value="1"/>
</dbReference>
<reference evidence="4" key="1">
    <citation type="submission" date="2023-03" db="EMBL/GenBank/DDBJ databases">
        <title>Massive genome expansion in bonnet fungi (Mycena s.s.) driven by repeated elements and novel gene families across ecological guilds.</title>
        <authorList>
            <consortium name="Lawrence Berkeley National Laboratory"/>
            <person name="Harder C.B."/>
            <person name="Miyauchi S."/>
            <person name="Viragh M."/>
            <person name="Kuo A."/>
            <person name="Thoen E."/>
            <person name="Andreopoulos B."/>
            <person name="Lu D."/>
            <person name="Skrede I."/>
            <person name="Drula E."/>
            <person name="Henrissat B."/>
            <person name="Morin E."/>
            <person name="Kohler A."/>
            <person name="Barry K."/>
            <person name="LaButti K."/>
            <person name="Morin E."/>
            <person name="Salamov A."/>
            <person name="Lipzen A."/>
            <person name="Mereny Z."/>
            <person name="Hegedus B."/>
            <person name="Baldrian P."/>
            <person name="Stursova M."/>
            <person name="Weitz H."/>
            <person name="Taylor A."/>
            <person name="Grigoriev I.V."/>
            <person name="Nagy L.G."/>
            <person name="Martin F."/>
            <person name="Kauserud H."/>
        </authorList>
    </citation>
    <scope>NUCLEOTIDE SEQUENCE</scope>
    <source>
        <strain evidence="4">CBHHK002</strain>
    </source>
</reference>
<dbReference type="PANTHER" id="PTHR42748">
    <property type="entry name" value="NITROGEN METABOLITE REPRESSION PROTEIN NMRA FAMILY MEMBER"/>
    <property type="match status" value="1"/>
</dbReference>
<dbReference type="Pfam" id="PF05368">
    <property type="entry name" value="NmrA"/>
    <property type="match status" value="1"/>
</dbReference>
<comment type="similarity">
    <text evidence="1">Belongs to the NmrA-type oxidoreductase family.</text>
</comment>
<evidence type="ECO:0000313" key="4">
    <source>
        <dbReference type="EMBL" id="KAJ7300821.1"/>
    </source>
</evidence>
<keyword evidence="5" id="KW-1185">Reference proteome</keyword>
<organism evidence="4 5">
    <name type="scientific">Mycena albidolilacea</name>
    <dbReference type="NCBI Taxonomy" id="1033008"/>
    <lineage>
        <taxon>Eukaryota</taxon>
        <taxon>Fungi</taxon>
        <taxon>Dikarya</taxon>
        <taxon>Basidiomycota</taxon>
        <taxon>Agaricomycotina</taxon>
        <taxon>Agaricomycetes</taxon>
        <taxon>Agaricomycetidae</taxon>
        <taxon>Agaricales</taxon>
        <taxon>Marasmiineae</taxon>
        <taxon>Mycenaceae</taxon>
        <taxon>Mycena</taxon>
    </lineage>
</organism>
<dbReference type="InterPro" id="IPR051164">
    <property type="entry name" value="NmrA-like_oxidored"/>
</dbReference>